<accession>A0A6J6YY04</accession>
<dbReference type="InterPro" id="IPR011961">
    <property type="entry name" value="RimM"/>
</dbReference>
<organism evidence="6">
    <name type="scientific">freshwater metagenome</name>
    <dbReference type="NCBI Taxonomy" id="449393"/>
    <lineage>
        <taxon>unclassified sequences</taxon>
        <taxon>metagenomes</taxon>
        <taxon>ecological metagenomes</taxon>
    </lineage>
</organism>
<dbReference type="GO" id="GO:0043022">
    <property type="term" value="F:ribosome binding"/>
    <property type="evidence" value="ECO:0007669"/>
    <property type="project" value="InterPro"/>
</dbReference>
<dbReference type="Gene3D" id="2.40.30.60">
    <property type="entry name" value="RimM"/>
    <property type="match status" value="1"/>
</dbReference>
<sequence length="173" mass="19243">MSTFSTTDAQTPKGLLHVGRVTRPHGIRGDVYVSFFTDRPERTKIGARFWLQNNWITVTSARLQPSSWLMHFAGVDDRNAAERISKSDLYGEPIEDQSVMWVHELIGAEVVDVSGTRYGKCVSVIDNPAHSLLELESGALVPVVFITQRSKDLITINPPEGLFELADETADET</sequence>
<evidence type="ECO:0000256" key="3">
    <source>
        <dbReference type="ARBA" id="ARBA00022552"/>
    </source>
</evidence>
<evidence type="ECO:0000256" key="2">
    <source>
        <dbReference type="ARBA" id="ARBA00022517"/>
    </source>
</evidence>
<dbReference type="Gene3D" id="2.30.30.240">
    <property type="entry name" value="PRC-barrel domain"/>
    <property type="match status" value="1"/>
</dbReference>
<keyword evidence="1" id="KW-0963">Cytoplasm</keyword>
<keyword evidence="3" id="KW-0698">rRNA processing</keyword>
<dbReference type="SUPFAM" id="SSF50346">
    <property type="entry name" value="PRC-barrel domain"/>
    <property type="match status" value="1"/>
</dbReference>
<feature type="domain" description="RimM N-terminal" evidence="5">
    <location>
        <begin position="18"/>
        <end position="90"/>
    </location>
</feature>
<proteinExistence type="inferred from homology"/>
<protein>
    <submittedName>
        <fullName evidence="6">Unannotated protein</fullName>
    </submittedName>
</protein>
<name>A0A6J6YY04_9ZZZZ</name>
<keyword evidence="2" id="KW-0690">Ribosome biogenesis</keyword>
<evidence type="ECO:0000313" key="6">
    <source>
        <dbReference type="EMBL" id="CAB4814450.1"/>
    </source>
</evidence>
<dbReference type="InterPro" id="IPR009000">
    <property type="entry name" value="Transl_B-barrel_sf"/>
</dbReference>
<dbReference type="InterPro" id="IPR036976">
    <property type="entry name" value="RimM_N_sf"/>
</dbReference>
<dbReference type="GO" id="GO:0006364">
    <property type="term" value="P:rRNA processing"/>
    <property type="evidence" value="ECO:0007669"/>
    <property type="project" value="UniProtKB-KW"/>
</dbReference>
<dbReference type="PANTHER" id="PTHR33692:SF1">
    <property type="entry name" value="RIBOSOME MATURATION FACTOR RIMM"/>
    <property type="match status" value="1"/>
</dbReference>
<dbReference type="InterPro" id="IPR011033">
    <property type="entry name" value="PRC_barrel-like_sf"/>
</dbReference>
<dbReference type="AlphaFoldDB" id="A0A6J6YY04"/>
<dbReference type="NCBIfam" id="TIGR02273">
    <property type="entry name" value="16S_RimM"/>
    <property type="match status" value="1"/>
</dbReference>
<dbReference type="GO" id="GO:0005840">
    <property type="term" value="C:ribosome"/>
    <property type="evidence" value="ECO:0007669"/>
    <property type="project" value="InterPro"/>
</dbReference>
<dbReference type="PANTHER" id="PTHR33692">
    <property type="entry name" value="RIBOSOME MATURATION FACTOR RIMM"/>
    <property type="match status" value="1"/>
</dbReference>
<evidence type="ECO:0000256" key="1">
    <source>
        <dbReference type="ARBA" id="ARBA00022490"/>
    </source>
</evidence>
<keyword evidence="4" id="KW-0143">Chaperone</keyword>
<gene>
    <name evidence="6" type="ORF">UFOPK3026_01323</name>
</gene>
<dbReference type="EMBL" id="CAFAAP010000237">
    <property type="protein sequence ID" value="CAB4814450.1"/>
    <property type="molecule type" value="Genomic_DNA"/>
</dbReference>
<evidence type="ECO:0000259" key="5">
    <source>
        <dbReference type="Pfam" id="PF01782"/>
    </source>
</evidence>
<dbReference type="InterPro" id="IPR002676">
    <property type="entry name" value="RimM_N"/>
</dbReference>
<reference evidence="6" key="1">
    <citation type="submission" date="2020-05" db="EMBL/GenBank/DDBJ databases">
        <authorList>
            <person name="Chiriac C."/>
            <person name="Salcher M."/>
            <person name="Ghai R."/>
            <person name="Kavagutti S V."/>
        </authorList>
    </citation>
    <scope>NUCLEOTIDE SEQUENCE</scope>
</reference>
<dbReference type="SUPFAM" id="SSF50447">
    <property type="entry name" value="Translation proteins"/>
    <property type="match status" value="1"/>
</dbReference>
<dbReference type="HAMAP" id="MF_00014">
    <property type="entry name" value="Ribosome_mat_RimM"/>
    <property type="match status" value="1"/>
</dbReference>
<evidence type="ECO:0000256" key="4">
    <source>
        <dbReference type="ARBA" id="ARBA00023186"/>
    </source>
</evidence>
<dbReference type="Pfam" id="PF01782">
    <property type="entry name" value="RimM"/>
    <property type="match status" value="1"/>
</dbReference>